<organism evidence="5 6">
    <name type="scientific">Marmota monax</name>
    <name type="common">Woodchuck</name>
    <dbReference type="NCBI Taxonomy" id="9995"/>
    <lineage>
        <taxon>Eukaryota</taxon>
        <taxon>Metazoa</taxon>
        <taxon>Chordata</taxon>
        <taxon>Craniata</taxon>
        <taxon>Vertebrata</taxon>
        <taxon>Euteleostomi</taxon>
        <taxon>Mammalia</taxon>
        <taxon>Eutheria</taxon>
        <taxon>Euarchontoglires</taxon>
        <taxon>Glires</taxon>
        <taxon>Rodentia</taxon>
        <taxon>Sciuromorpha</taxon>
        <taxon>Sciuridae</taxon>
        <taxon>Xerinae</taxon>
        <taxon>Marmotini</taxon>
        <taxon>Marmota</taxon>
    </lineage>
</organism>
<dbReference type="Gene3D" id="2.20.100.10">
    <property type="entry name" value="Thrombospondin type-1 (TSP1) repeat"/>
    <property type="match status" value="1"/>
</dbReference>
<dbReference type="InterPro" id="IPR036383">
    <property type="entry name" value="TSP1_rpt_sf"/>
</dbReference>
<sequence length="526" mass="57537">MEKWVGRPCLCLMLLLSLPQLCLDQEVLSEQSPQTPPEEGRGPEGVWGSWDQWASCSQPCGVGVQRRSRTCQLRPGLPFPPRPPRHPEALRPRGQGPRPQTSRETHSLYRPLPQGRGGPLRGGPASQLGKEETQEAQGPQRSRVRDPIKPGMFGYGRVPFALPLHRSRRHPRRSSRSELPQTSSGREGHFPTLSPRAEPSSANHGSQTQLPPPEPSAHIPSLPEEPPKSEAAQNEVPPRTSPVPTQPHPIAQASSTGSPSPSPSLGESGSFHMSSQPRMPNSQGWASPWVAGSRLDPFPSVPRGQGQQRQRHWRPGGNPYGSRMEPAPHPPDGWLPLLNAGPHSSSLWSLFAPSSPVPRCSGETEQLRACSQGPCPPEQPDPRALQCAAFDSQEFMGQLYQWEPFTEGEVLAAGEQGRRRQRCRQCDFSRSYPGTQSDLGGCRHTDLRQTTPSCPTRTRVSEKVSSNVGVSLSEGGPFATGRCDSSRGQSEGCRGSHRSRDPDHFSWRRSDHYSTPGAHLVPLIAP</sequence>
<dbReference type="AlphaFoldDB" id="A0A5E4BTN7"/>
<dbReference type="SMART" id="SM00209">
    <property type="entry name" value="TSP1"/>
    <property type="match status" value="1"/>
</dbReference>
<feature type="chain" id="PRO_5023141131" description="ADAMTS-like protein 4" evidence="4">
    <location>
        <begin position="25"/>
        <end position="526"/>
    </location>
</feature>
<gene>
    <name evidence="5" type="ORF">MONAX_5E039531</name>
</gene>
<protein>
    <recommendedName>
        <fullName evidence="7">ADAMTS-like protein 4</fullName>
    </recommendedName>
</protein>
<dbReference type="PANTHER" id="PTHR13723:SF144">
    <property type="entry name" value="ADAMTS-LIKE PROTEIN 4"/>
    <property type="match status" value="1"/>
</dbReference>
<dbReference type="PANTHER" id="PTHR13723">
    <property type="entry name" value="ADAMTS A DISINTEGRIN AND METALLOPROTEASE WITH THROMBOSPONDIN MOTIFS PROTEASE"/>
    <property type="match status" value="1"/>
</dbReference>
<dbReference type="SUPFAM" id="SSF82895">
    <property type="entry name" value="TSP-1 type 1 repeat"/>
    <property type="match status" value="1"/>
</dbReference>
<evidence type="ECO:0000256" key="2">
    <source>
        <dbReference type="ARBA" id="ARBA00022525"/>
    </source>
</evidence>
<dbReference type="GO" id="GO:0030198">
    <property type="term" value="P:extracellular matrix organization"/>
    <property type="evidence" value="ECO:0007669"/>
    <property type="project" value="TreeGrafter"/>
</dbReference>
<accession>A0A5E4BTN7</accession>
<feature type="region of interest" description="Disordered" evidence="3">
    <location>
        <begin position="72"/>
        <end position="333"/>
    </location>
</feature>
<evidence type="ECO:0000313" key="5">
    <source>
        <dbReference type="EMBL" id="VTJ72400.1"/>
    </source>
</evidence>
<evidence type="ECO:0000256" key="3">
    <source>
        <dbReference type="SAM" id="MobiDB-lite"/>
    </source>
</evidence>
<feature type="compositionally biased region" description="Basic and acidic residues" evidence="3">
    <location>
        <begin position="498"/>
        <end position="511"/>
    </location>
</feature>
<dbReference type="EMBL" id="CABDUW010000619">
    <property type="protein sequence ID" value="VTJ72400.1"/>
    <property type="molecule type" value="Genomic_DNA"/>
</dbReference>
<dbReference type="InterPro" id="IPR050439">
    <property type="entry name" value="ADAMTS_ADAMTS-like"/>
</dbReference>
<feature type="region of interest" description="Disordered" evidence="3">
    <location>
        <begin position="29"/>
        <end position="50"/>
    </location>
</feature>
<evidence type="ECO:0000256" key="1">
    <source>
        <dbReference type="ARBA" id="ARBA00004613"/>
    </source>
</evidence>
<comment type="subcellular location">
    <subcellularLocation>
        <location evidence="1">Secreted</location>
    </subcellularLocation>
</comment>
<dbReference type="Proteomes" id="UP000335636">
    <property type="component" value="Unassembled WGS sequence"/>
</dbReference>
<name>A0A5E4BTN7_MARMO</name>
<feature type="compositionally biased region" description="Low complexity" evidence="3">
    <location>
        <begin position="254"/>
        <end position="270"/>
    </location>
</feature>
<feature type="compositionally biased region" description="Polar residues" evidence="3">
    <location>
        <begin position="200"/>
        <end position="209"/>
    </location>
</feature>
<dbReference type="GO" id="GO:0005576">
    <property type="term" value="C:extracellular region"/>
    <property type="evidence" value="ECO:0007669"/>
    <property type="project" value="UniProtKB-SubCell"/>
</dbReference>
<keyword evidence="2" id="KW-0964">Secreted</keyword>
<keyword evidence="4" id="KW-0732">Signal</keyword>
<dbReference type="GO" id="GO:0006508">
    <property type="term" value="P:proteolysis"/>
    <property type="evidence" value="ECO:0007669"/>
    <property type="project" value="TreeGrafter"/>
</dbReference>
<feature type="compositionally biased region" description="Polar residues" evidence="3">
    <location>
        <begin position="271"/>
        <end position="285"/>
    </location>
</feature>
<feature type="compositionally biased region" description="Polar residues" evidence="3">
    <location>
        <begin position="450"/>
        <end position="470"/>
    </location>
</feature>
<dbReference type="Pfam" id="PF00090">
    <property type="entry name" value="TSP_1"/>
    <property type="match status" value="1"/>
</dbReference>
<comment type="caution">
    <text evidence="5">The sequence shown here is derived from an EMBL/GenBank/DDBJ whole genome shotgun (WGS) entry which is preliminary data.</text>
</comment>
<evidence type="ECO:0000313" key="6">
    <source>
        <dbReference type="Proteomes" id="UP000335636"/>
    </source>
</evidence>
<feature type="region of interest" description="Disordered" evidence="3">
    <location>
        <begin position="450"/>
        <end position="511"/>
    </location>
</feature>
<feature type="compositionally biased region" description="Basic residues" evidence="3">
    <location>
        <begin position="165"/>
        <end position="174"/>
    </location>
</feature>
<dbReference type="InterPro" id="IPR000884">
    <property type="entry name" value="TSP1_rpt"/>
</dbReference>
<proteinExistence type="predicted"/>
<feature type="signal peptide" evidence="4">
    <location>
        <begin position="1"/>
        <end position="24"/>
    </location>
</feature>
<reference evidence="5" key="1">
    <citation type="submission" date="2019-04" db="EMBL/GenBank/DDBJ databases">
        <authorList>
            <person name="Alioto T."/>
            <person name="Alioto T."/>
        </authorList>
    </citation>
    <scope>NUCLEOTIDE SEQUENCE [LARGE SCALE GENOMIC DNA]</scope>
</reference>
<keyword evidence="6" id="KW-1185">Reference proteome</keyword>
<dbReference type="PROSITE" id="PS50092">
    <property type="entry name" value="TSP1"/>
    <property type="match status" value="1"/>
</dbReference>
<evidence type="ECO:0000256" key="4">
    <source>
        <dbReference type="SAM" id="SignalP"/>
    </source>
</evidence>
<evidence type="ECO:0008006" key="7">
    <source>
        <dbReference type="Google" id="ProtNLM"/>
    </source>
</evidence>
<dbReference type="GO" id="GO:0031012">
    <property type="term" value="C:extracellular matrix"/>
    <property type="evidence" value="ECO:0007669"/>
    <property type="project" value="TreeGrafter"/>
</dbReference>
<dbReference type="GO" id="GO:0004222">
    <property type="term" value="F:metalloendopeptidase activity"/>
    <property type="evidence" value="ECO:0007669"/>
    <property type="project" value="TreeGrafter"/>
</dbReference>